<reference evidence="2 3" key="1">
    <citation type="journal article" date="2021" name="ISME Commun">
        <title>Automated analysis of genomic sequences facilitates high-throughput and comprehensive description of bacteria.</title>
        <authorList>
            <person name="Hitch T.C.A."/>
        </authorList>
    </citation>
    <scope>NUCLEOTIDE SEQUENCE [LARGE SCALE GENOMIC DNA]</scope>
    <source>
        <strain evidence="2 3">Sanger_29</strain>
    </source>
</reference>
<dbReference type="EMBL" id="JAOQKE010000008">
    <property type="protein sequence ID" value="MCU6725348.1"/>
    <property type="molecule type" value="Genomic_DNA"/>
</dbReference>
<protein>
    <submittedName>
        <fullName evidence="2">Spore cortex biosynthesis protein YabQ</fullName>
    </submittedName>
</protein>
<proteinExistence type="predicted"/>
<evidence type="ECO:0000313" key="3">
    <source>
        <dbReference type="Proteomes" id="UP001652338"/>
    </source>
</evidence>
<keyword evidence="1" id="KW-0472">Membrane</keyword>
<dbReference type="NCBIfam" id="TIGR02893">
    <property type="entry name" value="spore_yabQ"/>
    <property type="match status" value="1"/>
</dbReference>
<dbReference type="Pfam" id="PF09578">
    <property type="entry name" value="Spore_YabQ"/>
    <property type="match status" value="1"/>
</dbReference>
<organism evidence="2 3">
    <name type="scientific">Muricoprocola aceti</name>
    <dbReference type="NCBI Taxonomy" id="2981772"/>
    <lineage>
        <taxon>Bacteria</taxon>
        <taxon>Bacillati</taxon>
        <taxon>Bacillota</taxon>
        <taxon>Clostridia</taxon>
        <taxon>Lachnospirales</taxon>
        <taxon>Lachnospiraceae</taxon>
        <taxon>Muricoprocola</taxon>
    </lineage>
</organism>
<evidence type="ECO:0000313" key="2">
    <source>
        <dbReference type="EMBL" id="MCU6725348.1"/>
    </source>
</evidence>
<evidence type="ECO:0000256" key="1">
    <source>
        <dbReference type="SAM" id="Phobius"/>
    </source>
</evidence>
<keyword evidence="1" id="KW-0812">Transmembrane</keyword>
<name>A0ABT2SLJ8_9FIRM</name>
<feature type="transmembrane region" description="Helical" evidence="1">
    <location>
        <begin position="72"/>
        <end position="92"/>
    </location>
</feature>
<feature type="transmembrane region" description="Helical" evidence="1">
    <location>
        <begin position="48"/>
        <end position="66"/>
    </location>
</feature>
<keyword evidence="3" id="KW-1185">Reference proteome</keyword>
<accession>A0ABT2SLJ8</accession>
<dbReference type="Proteomes" id="UP001652338">
    <property type="component" value="Unassembled WGS sequence"/>
</dbReference>
<dbReference type="RefSeq" id="WP_117447936.1">
    <property type="nucleotide sequence ID" value="NZ_JAOQKE010000008.1"/>
</dbReference>
<keyword evidence="1" id="KW-1133">Transmembrane helix</keyword>
<feature type="transmembrane region" description="Helical" evidence="1">
    <location>
        <begin position="12"/>
        <end position="36"/>
    </location>
</feature>
<sequence>MSEGIRQEAAFFAVSLTVGMLLVVEYLLLAGVRRLIRHSDLAVNLEDFFYWCNAALVIFIAVFRANDGAIRLYSAAAVILGAWCQWGVASFLRRICIKLLKKFRNRGKMT</sequence>
<dbReference type="InterPro" id="IPR019074">
    <property type="entry name" value="YabQ"/>
</dbReference>
<comment type="caution">
    <text evidence="2">The sequence shown here is derived from an EMBL/GenBank/DDBJ whole genome shotgun (WGS) entry which is preliminary data.</text>
</comment>
<gene>
    <name evidence="2" type="ORF">OCV47_08295</name>
</gene>